<gene>
    <name evidence="2" type="ORF">BSTOLATCC_MIC3766</name>
</gene>
<dbReference type="CDD" id="cd11709">
    <property type="entry name" value="SPRY"/>
    <property type="match status" value="1"/>
</dbReference>
<dbReference type="PROSITE" id="PS50188">
    <property type="entry name" value="B302_SPRY"/>
    <property type="match status" value="1"/>
</dbReference>
<accession>A0AAU9IBB6</accession>
<organism evidence="2 3">
    <name type="scientific">Blepharisma stoltei</name>
    <dbReference type="NCBI Taxonomy" id="1481888"/>
    <lineage>
        <taxon>Eukaryota</taxon>
        <taxon>Sar</taxon>
        <taxon>Alveolata</taxon>
        <taxon>Ciliophora</taxon>
        <taxon>Postciliodesmatophora</taxon>
        <taxon>Heterotrichea</taxon>
        <taxon>Heterotrichida</taxon>
        <taxon>Blepharismidae</taxon>
        <taxon>Blepharisma</taxon>
    </lineage>
</organism>
<evidence type="ECO:0000313" key="3">
    <source>
        <dbReference type="Proteomes" id="UP001162131"/>
    </source>
</evidence>
<evidence type="ECO:0000259" key="1">
    <source>
        <dbReference type="PROSITE" id="PS50188"/>
    </source>
</evidence>
<dbReference type="SUPFAM" id="SSF49899">
    <property type="entry name" value="Concanavalin A-like lectins/glucanases"/>
    <property type="match status" value="1"/>
</dbReference>
<feature type="domain" description="B30.2/SPRY" evidence="1">
    <location>
        <begin position="114"/>
        <end position="294"/>
    </location>
</feature>
<dbReference type="InterPro" id="IPR013320">
    <property type="entry name" value="ConA-like_dom_sf"/>
</dbReference>
<dbReference type="AlphaFoldDB" id="A0AAU9IBB6"/>
<dbReference type="EMBL" id="CAJZBQ010000004">
    <property type="protein sequence ID" value="CAG9311477.1"/>
    <property type="molecule type" value="Genomic_DNA"/>
</dbReference>
<dbReference type="InterPro" id="IPR003877">
    <property type="entry name" value="SPRY_dom"/>
</dbReference>
<protein>
    <recommendedName>
        <fullName evidence="1">B30.2/SPRY domain-containing protein</fullName>
    </recommendedName>
</protein>
<evidence type="ECO:0000313" key="2">
    <source>
        <dbReference type="EMBL" id="CAG9311477.1"/>
    </source>
</evidence>
<dbReference type="PANTHER" id="PTHR12245">
    <property type="entry name" value="SPRY DOMAIN CONTAINING SOCS BOX PROTEIN"/>
    <property type="match status" value="1"/>
</dbReference>
<keyword evidence="3" id="KW-1185">Reference proteome</keyword>
<dbReference type="InterPro" id="IPR043136">
    <property type="entry name" value="B30.2/SPRY_sf"/>
</dbReference>
<dbReference type="InterPro" id="IPR001870">
    <property type="entry name" value="B30.2/SPRY"/>
</dbReference>
<dbReference type="PANTHER" id="PTHR12245:SF5">
    <property type="entry name" value="SPRY DOMAIN-CONTAINING SOCS BOX PROTEIN 3"/>
    <property type="match status" value="1"/>
</dbReference>
<comment type="caution">
    <text evidence="2">The sequence shown here is derived from an EMBL/GenBank/DDBJ whole genome shotgun (WGS) entry which is preliminary data.</text>
</comment>
<dbReference type="SMART" id="SM00449">
    <property type="entry name" value="SPRY"/>
    <property type="match status" value="1"/>
</dbReference>
<dbReference type="Pfam" id="PF00622">
    <property type="entry name" value="SPRY"/>
    <property type="match status" value="1"/>
</dbReference>
<dbReference type="Gene3D" id="2.60.120.920">
    <property type="match status" value="1"/>
</dbReference>
<sequence length="294" mass="33230">MMRKHDRDHPPADSKVYTPWGYGDLVERNDHKAIVKFTWGGIGYIESCSISYSISFQVKIFSRDRKLLTFDWNISQDFSNLFSQLKKQLSLSAGTFIKLLYPMGSLREISASDTPYSLKLKRNAKFIALLRQNFFWNESKKAANIEISNNGLTALKKTEDEFETVLANICLSTGSYFWEIKIDMLVDDDDIFIGVVDENAPLVGHPPDLGLFWGFRCSGGKKFRPDSGIEDYAETVGTGDVVGIRLEYNGDNGSLSFSRNGKEFGIAYTNVPINVFPAVSLFYQRTQITLICKN</sequence>
<name>A0AAU9IBB6_9CILI</name>
<dbReference type="InterPro" id="IPR050672">
    <property type="entry name" value="FBXO45-Fsn/SPSB_families"/>
</dbReference>
<proteinExistence type="predicted"/>
<dbReference type="Proteomes" id="UP001162131">
    <property type="component" value="Unassembled WGS sequence"/>
</dbReference>
<reference evidence="2" key="1">
    <citation type="submission" date="2021-09" db="EMBL/GenBank/DDBJ databases">
        <authorList>
            <consortium name="AG Swart"/>
            <person name="Singh M."/>
            <person name="Singh A."/>
            <person name="Seah K."/>
            <person name="Emmerich C."/>
        </authorList>
    </citation>
    <scope>NUCLEOTIDE SEQUENCE</scope>
    <source>
        <strain evidence="2">ATCC30299</strain>
    </source>
</reference>